<dbReference type="STRING" id="229921.ADN01_04850"/>
<proteinExistence type="predicted"/>
<dbReference type="CDD" id="cd04301">
    <property type="entry name" value="NAT_SF"/>
    <property type="match status" value="1"/>
</dbReference>
<dbReference type="EMBL" id="DF967975">
    <property type="protein sequence ID" value="GAP19666.1"/>
    <property type="molecule type" value="Genomic_DNA"/>
</dbReference>
<keyword evidence="1" id="KW-0808">Transferase</keyword>
<dbReference type="SUPFAM" id="SSF55729">
    <property type="entry name" value="Acyl-CoA N-acyltransferases (Nat)"/>
    <property type="match status" value="1"/>
</dbReference>
<dbReference type="Pfam" id="PF00583">
    <property type="entry name" value="Acetyltransf_1"/>
    <property type="match status" value="1"/>
</dbReference>
<organism evidence="3">
    <name type="scientific">Levilinea saccharolytica</name>
    <dbReference type="NCBI Taxonomy" id="229921"/>
    <lineage>
        <taxon>Bacteria</taxon>
        <taxon>Bacillati</taxon>
        <taxon>Chloroflexota</taxon>
        <taxon>Anaerolineae</taxon>
        <taxon>Anaerolineales</taxon>
        <taxon>Anaerolineaceae</taxon>
        <taxon>Levilinea</taxon>
    </lineage>
</organism>
<evidence type="ECO:0000313" key="4">
    <source>
        <dbReference type="EMBL" id="KPL87479.1"/>
    </source>
</evidence>
<reference evidence="4 5" key="2">
    <citation type="submission" date="2015-07" db="EMBL/GenBank/DDBJ databases">
        <title>Genome sequence of Levilinea saccharolytica DSM 16555.</title>
        <authorList>
            <person name="Hemp J."/>
            <person name="Ward L.M."/>
            <person name="Pace L.A."/>
            <person name="Fischer W.W."/>
        </authorList>
    </citation>
    <scope>NUCLEOTIDE SEQUENCE [LARGE SCALE GENOMIC DNA]</scope>
    <source>
        <strain evidence="4 5">KIBI-1</strain>
    </source>
</reference>
<evidence type="ECO:0000259" key="2">
    <source>
        <dbReference type="PROSITE" id="PS51186"/>
    </source>
</evidence>
<feature type="domain" description="N-acetyltransferase" evidence="2">
    <location>
        <begin position="6"/>
        <end position="150"/>
    </location>
</feature>
<dbReference type="AlphaFoldDB" id="A0A0M9U3D1"/>
<protein>
    <submittedName>
        <fullName evidence="3">N-acetylglutamate synthase</fullName>
    </submittedName>
</protein>
<accession>A0A0M9U3D1</accession>
<name>A0A0M9U3D1_9CHLR</name>
<evidence type="ECO:0000313" key="3">
    <source>
        <dbReference type="EMBL" id="GAP19666.1"/>
    </source>
</evidence>
<evidence type="ECO:0000256" key="1">
    <source>
        <dbReference type="ARBA" id="ARBA00022679"/>
    </source>
</evidence>
<dbReference type="RefSeq" id="WP_062419923.1">
    <property type="nucleotide sequence ID" value="NZ_BBXZ01000188.1"/>
</dbReference>
<gene>
    <name evidence="4" type="ORF">ADN01_04850</name>
    <name evidence="3" type="ORF">LSAC_03576</name>
</gene>
<dbReference type="InterPro" id="IPR000182">
    <property type="entry name" value="GNAT_dom"/>
</dbReference>
<reference evidence="3" key="1">
    <citation type="journal article" date="2015" name="Genome Announc.">
        <title>Draft Genome Sequences of Anaerolinea thermolimosa IMO-1, Bellilinea caldifistulae GOMI-1, Leptolinea tardivitalis YMTK-2, Levilinea saccharolytica KIBI-1, Longilinea arvoryzae KOME-1, Previously Described as Members of the Class Anaerolineae (Chloroflexi).</title>
        <authorList>
            <person name="Matsuura N."/>
            <person name="Tourlousse M.D."/>
            <person name="Ohashi A."/>
            <person name="Hugenholtz P."/>
            <person name="Sekiguchi Y."/>
        </authorList>
    </citation>
    <scope>NUCLEOTIDE SEQUENCE</scope>
    <source>
        <strain evidence="3">KIBI-1</strain>
    </source>
</reference>
<dbReference type="PROSITE" id="PS51186">
    <property type="entry name" value="GNAT"/>
    <property type="match status" value="1"/>
</dbReference>
<dbReference type="InterPro" id="IPR050769">
    <property type="entry name" value="NAT_camello-type"/>
</dbReference>
<evidence type="ECO:0000313" key="5">
    <source>
        <dbReference type="Proteomes" id="UP000050501"/>
    </source>
</evidence>
<dbReference type="GO" id="GO:0008080">
    <property type="term" value="F:N-acetyltransferase activity"/>
    <property type="evidence" value="ECO:0007669"/>
    <property type="project" value="InterPro"/>
</dbReference>
<keyword evidence="5" id="KW-1185">Reference proteome</keyword>
<dbReference type="PANTHER" id="PTHR13947">
    <property type="entry name" value="GNAT FAMILY N-ACETYLTRANSFERASE"/>
    <property type="match status" value="1"/>
</dbReference>
<dbReference type="Proteomes" id="UP000050501">
    <property type="component" value="Unassembled WGS sequence"/>
</dbReference>
<dbReference type="Gene3D" id="3.40.630.30">
    <property type="match status" value="1"/>
</dbReference>
<dbReference type="InterPro" id="IPR016181">
    <property type="entry name" value="Acyl_CoA_acyltransferase"/>
</dbReference>
<dbReference type="OrthoDB" id="3389160at2"/>
<dbReference type="PANTHER" id="PTHR13947:SF37">
    <property type="entry name" value="LD18367P"/>
    <property type="match status" value="1"/>
</dbReference>
<sequence length="150" mass="17029">MPNLEIHLRPFTAQDQIPVRALILAGLEEHWGQLDPRFNQDLEDIAQNYAAGHFLVAWAGEERVGCGALLPEGSGVGRIVRMSVAAPWRRRGIAARILEELLAEARRRGWRRIVLETTETWADAVGFYERQGFITTHFADGDRHFQLDLD</sequence>
<dbReference type="EMBL" id="LGCM01000019">
    <property type="protein sequence ID" value="KPL87479.1"/>
    <property type="molecule type" value="Genomic_DNA"/>
</dbReference>